<sequence>PHNTAHHFWDFRGCTTGADVTDSIAGDLVASPVNDPVCGTDGIKLDGSDDYVDIGAFHFGGTTSIEVYVKFDSFSENSRVFDFNEEFLRLFNQATSTEMTWEVQASGGLGSFTNTLSASNFDSSVWTHAVVTVSKTGLRMYKNGVLVGSARGREPEITTRSQMRIGSGDDANYFDGTVAYLKIWHGVELQQSDVTGLYSPDHKAHHFWDFRGCTTGASVADSMGGDLVATPINGPQCSADGISLDGSNDYVGIDDWEWGGTTSIEAYFKSDSSNSSSVLDFNNVALDVGNIVDGQPTEINWGFSNGYDAILSLSPYAYFKRGGTSAAVNFGDVLPNGHTICSATRYSGTTKRCILSGTSSPHWLHGHNFGSAGVAHFTTGWLGSSSSRVTPVTDWVMMCSIGGNSKPMVVNGQEYTVSGGNSNSPGELRVNSGTYSGYHYSSDFEISDIVTFDMELTVAQMKIVISEFEAGAEKASMSSRISASSFGSSVWTHVVATVSDTSMKIYKNSVLEASQISTPRWKLVCRQTAGTYFGSDEFSKNPDDPSNDNFAILDQLESLRGADGKFEFKLSWPADGLEDQHWRQTSNPVVGVAGGGVEGYESISTPYSGQGWGGLERSGAALFDGSTVGEFSGNHWYSVGTYEDYYDGMPGPADVVISEVELWVMDTRIQVPDVMPRAMQTIDLNFEGTIGYLKMWHGVELQQSDVTDLYASHVTVGQHYWDFRDCTSGEGVVDSEGGSLVATPINGPTCSSDGINLDGSDDYVDIDDWKWGGTTSIEVYVKYDSFNSHSMIFDFGSGANSDNVYLGNDGTTSSIRWWVGHGSTNKYLTTSNSDSSTWTHVVVTVSGTTMKTYKNGVLAGTKSDGQQPHVLTRTNHIIGASNWGSMNYFMDGTIAYVKVWHGVELQQSDVTDLYSPHNTAHHFWDFRGCTTGASIADSTTGDLVATPTNGPTCSASGLRLDGSDDYADIDDWEWGGTTSFEVYVKHDSFNSNSRGSTQEYLPTSNFDSSTWTHIVVTVSGTTMKTYKNGVLVGTTTNGHEPNVLTRSQHWLGRSAWSSHDYFDGTIAYVKVWHGIELQQSDVTDLYSPHNTAHHFWDFRGCLAYDSYSAFESYGPGEGQAAGGSLGSSDGVAWRMDDIEGYLTGINFNDASHGVVMHDVKARIFSSMQWMHNDNVLRAIRVSVEGSNKPLGLTLTTGSWNSVATSALMSGTVQGETLLSEVVLSSDYSAYPTAYKSWRVKYLETVGDHGPLVGWFKIAEPGYFVTDSVAGDIATSPLNGPTCVADGIVLDGVDDYIDMKDWEFGGTTSIEAYVKYDRFKNNGHVFNFGSGEASDNLLVKSSQNSSSVVWGVRQGSDAKFIQKSSFDSGEGSAAWTHLVVTVSGTLMKIYKNGVLVGTETDGWEPSVLSRTQHWLGRSDVSTDGYFAGTISYLKVWHGIELGASEVEVLDQNKDPYRCPPGQYNPSFGENAGSCVMCEVGKYNSGVLTSTFNSFGIVSGVEGGKSASYEAYSGSSPSGPNEIQYTKSTMGGSSTRSGGYQYTDLVLEGDFTVTFKSEAGSDAYNLIGFHEASYTEFTHSTLTGSGGYATAAQWAAYGRPGNQYDVSFDGVGGTENSISLVPGYSTGLSYISYRREGDTLKLYDSITPPGDNDVASVMTLRHIFSDKYEDPVRLGFFIHDVSDSLEVYSPGTSITLLGYGDVEESSVNSCDICKVGTYADAEGSTSCSSCSNNQTSFGGVCVPAYHSWDFRGCTTGASVADSKEGFLNAVPVNGATCSADGIRLDGSQYVDIDDWEWGGASSFEVYVNLKSIPTSQGRIFDFGNGHGYDSVTLFHDEASTITWAISQGLEAKSLSAGNIDSSTWTHIVVTVAGSSKKVYKNGVLVGSSMAGHEPSVLSRFNHIIGASTGLDSFIDGTIAYFNVYHGELSDTNVADLYSSHHIPHHYWNFRGCTTGAAVTDSIAGDLTVSPKNGATCSADGIVMDGSDDYAEIDSWTWGGTTSIELYVKYDSFSNYGRVFDFSNGANNDNVVLSNVGATSTVQCYVFQGSSYKYIETSNFDSSTWTHIIFTVSGTTMKMYKNGVLAGTQADGHESNVLARANYIIGASNWGGMNYFMDGTISHLRMWHGVELQQSDVTELYAPHNIAHHFWDFRGCTAGASVTDSIAGDLVASPVNDPVCGVDGVKLDGSDDYLDIGDWEWGGTTSFEAYVKYDGFNSHSRVFDFSNAEPSLSNSLALLNAGYSPDLQVQAFDLDPESHLTVCGQPGGCIEVTEVTEVRDVDNHSDLFNAISNGSCGTCTTGNNIVSDGAVVKVAQGDYNGAPFSGYDGDTIVYYLKDKYIDLVCTDQPHTCVLDGSNQRQIMFIQGTGSGTLTISGFMFVDANGGHWGGGLHLTIGGIVVLELCHFKSCSGYNGGAIAVTAGVLDTYAVSYESNTARHQGDDLHLYSGPVTVHDTCPTSCVSGSPTPGSSLATYIWDGVTLFGTPNSFDVGTCTRPPTGPQEEDDSTTHEVVCCSDTLITEWTKHSDCSVWSASSVTWECQSDLNYADAAGFCSGKGGRLCTSEEVESGCAETASCGFDDEMIWTSTPGLPTSSISSVGNFDSKSWTHVVATVSNSATKIYKNGVLVGTNPNGLVPNVLARTNHIIGASNSGSMDNFMDGTIAYLKIWHGVELQQSDVTDLYSPYYSTAHHFWDFRSCTTGSPVTDAIAGDLVATPMSGAAGIIQNPAESSRSYSSVYAPATVNYNYELSMLDSAQAWTAGNGGTTAGEWAQLDLGSEKMVAGVVTQGRGDVDGGNQRVTKYTVKLSHDGSSWYDVDGGAEFDGPMADSGDDRAIAMFSAPVEARYVRLTVVSFEVFASMRFGVFDSEDGVPTCSANGISLDGANDYVEIDSWAWGGTTSLEVYVKYDDFNYQNSNSHVFDLSVALLNDKTSSDVKVQVWDPEGDHFTACGKPEECPYVYADRYVDNHLDLFNAISNYADSTSEVMTGNNIVSDGAVVRVAQGEYTGAPYSSTTHSRVYCLTNKYFDLICAGQPHTCVLDGNNQRRIMYIHGTGSGTLKIAGFMIEAGDGDWGGGGMYVIGVVVLELCHFKSNSADDGGAIYVDWSNTQLDTYGVSYEANTATSSGNDIFVSGATVTVHTTCPNSWSGSPTTGSTLDTSGSFSGTANSFGNGTCVSNLRQGPLLEEDTTTHEVVCCSDTLITEWTKHSDCSVWSASSVTWECQSDLNYADAAGFCSGKGGRLCTSEEVESGCAETASCGFDDEMIWTSTPGPPDSSTVELDGGNFESSTFTHVVVTVKTDPSSITTKIYKNGVLKASQSDSCDYISEPCTLGAQARTQHYLGRSAWSPNSYLEGTIGYLRMWHGVELQQSDVTDLFAPHRAVGQHYWDFRGCATGEGVVDSEGGSLVATPMNGPTCSSDGINLDGSDDYVDIDDWKWGGTTSIEVYVKHDSYKNGARVFEFGNGATSDNVVMENYGTTSSIRWFIHQGSTQKSFLTSNFDSSTWTHVVVTASGTNMKVYKNGALVGTKTDGWEPNVLTRTNHVIGARQGTSYFMDGTIAYVKVWHGVELQQSDVTDLYSPPQHRPPLLGLPRLHHWFSRH</sequence>
<evidence type="ECO:0000313" key="3">
    <source>
        <dbReference type="Proteomes" id="UP001162640"/>
    </source>
</evidence>
<dbReference type="Pfam" id="PF13385">
    <property type="entry name" value="Laminin_G_3"/>
    <property type="match status" value="8"/>
</dbReference>
<dbReference type="PROSITE" id="PS50022">
    <property type="entry name" value="FA58C_3"/>
    <property type="match status" value="1"/>
</dbReference>
<comment type="caution">
    <text evidence="2">The sequence shown here is derived from an EMBL/GenBank/DDBJ whole genome shotgun (WGS) entry which is preliminary data.</text>
</comment>
<dbReference type="InterPro" id="IPR008979">
    <property type="entry name" value="Galactose-bd-like_sf"/>
</dbReference>
<protein>
    <recommendedName>
        <fullName evidence="1">F5/8 type C domain-containing protein</fullName>
    </recommendedName>
</protein>
<dbReference type="InterPro" id="IPR000421">
    <property type="entry name" value="FA58C"/>
</dbReference>
<dbReference type="EMBL" id="BLQM01000509">
    <property type="protein sequence ID" value="GMH92959.1"/>
    <property type="molecule type" value="Genomic_DNA"/>
</dbReference>
<dbReference type="InterPro" id="IPR013320">
    <property type="entry name" value="ConA-like_dom_sf"/>
</dbReference>
<dbReference type="Gene3D" id="2.60.120.200">
    <property type="match status" value="10"/>
</dbReference>
<feature type="domain" description="F5/8 type C" evidence="1">
    <location>
        <begin position="2710"/>
        <end position="2865"/>
    </location>
</feature>
<proteinExistence type="predicted"/>
<evidence type="ECO:0000313" key="2">
    <source>
        <dbReference type="EMBL" id="GMH92959.1"/>
    </source>
</evidence>
<name>A0A9W7EUB2_9STRA</name>
<dbReference type="SUPFAM" id="SSF49899">
    <property type="entry name" value="Concanavalin A-like lectins/glucanases"/>
    <property type="match status" value="9"/>
</dbReference>
<accession>A0A9W7EUB2</accession>
<dbReference type="Pfam" id="PF00754">
    <property type="entry name" value="F5_F8_type_C"/>
    <property type="match status" value="1"/>
</dbReference>
<organism evidence="2 3">
    <name type="scientific">Triparma laevis f. inornata</name>
    <dbReference type="NCBI Taxonomy" id="1714386"/>
    <lineage>
        <taxon>Eukaryota</taxon>
        <taxon>Sar</taxon>
        <taxon>Stramenopiles</taxon>
        <taxon>Ochrophyta</taxon>
        <taxon>Bolidophyceae</taxon>
        <taxon>Parmales</taxon>
        <taxon>Triparmaceae</taxon>
        <taxon>Triparma</taxon>
    </lineage>
</organism>
<dbReference type="PANTHER" id="PTHR24543">
    <property type="entry name" value="MULTICOPPER OXIDASE-RELATED"/>
    <property type="match status" value="1"/>
</dbReference>
<reference evidence="3" key="1">
    <citation type="journal article" date="2023" name="Commun. Biol.">
        <title>Genome analysis of Parmales, the sister group of diatoms, reveals the evolutionary specialization of diatoms from phago-mixotrophs to photoautotrophs.</title>
        <authorList>
            <person name="Ban H."/>
            <person name="Sato S."/>
            <person name="Yoshikawa S."/>
            <person name="Yamada K."/>
            <person name="Nakamura Y."/>
            <person name="Ichinomiya M."/>
            <person name="Sato N."/>
            <person name="Blanc-Mathieu R."/>
            <person name="Endo H."/>
            <person name="Kuwata A."/>
            <person name="Ogata H."/>
        </authorList>
    </citation>
    <scope>NUCLEOTIDE SEQUENCE [LARGE SCALE GENOMIC DNA]</scope>
</reference>
<dbReference type="SUPFAM" id="SSF49785">
    <property type="entry name" value="Galactose-binding domain-like"/>
    <property type="match status" value="1"/>
</dbReference>
<feature type="non-terminal residue" evidence="2">
    <location>
        <position position="3598"/>
    </location>
</feature>
<gene>
    <name evidence="2" type="ORF">TL16_g12500</name>
</gene>
<dbReference type="Proteomes" id="UP001162640">
    <property type="component" value="Unassembled WGS sequence"/>
</dbReference>
<evidence type="ECO:0000259" key="1">
    <source>
        <dbReference type="PROSITE" id="PS50022"/>
    </source>
</evidence>
<dbReference type="Gene3D" id="2.60.120.260">
    <property type="entry name" value="Galactose-binding domain-like"/>
    <property type="match status" value="1"/>
</dbReference>